<dbReference type="Gene3D" id="3.40.1360.10">
    <property type="match status" value="1"/>
</dbReference>
<name>A0ABR7IPJ9_9CLOT</name>
<comment type="caution">
    <text evidence="2">The sequence shown here is derived from an EMBL/GenBank/DDBJ whole genome shotgun (WGS) entry which is preliminary data.</text>
</comment>
<evidence type="ECO:0000259" key="1">
    <source>
        <dbReference type="Pfam" id="PF13154"/>
    </source>
</evidence>
<dbReference type="SUPFAM" id="SSF57783">
    <property type="entry name" value="Zinc beta-ribbon"/>
    <property type="match status" value="1"/>
</dbReference>
<dbReference type="RefSeq" id="WP_159427370.1">
    <property type="nucleotide sequence ID" value="NZ_JACOQK010000001.1"/>
</dbReference>
<dbReference type="Pfam" id="PF13155">
    <property type="entry name" value="Toprim_2"/>
    <property type="match status" value="1"/>
</dbReference>
<protein>
    <submittedName>
        <fullName evidence="2">DUF3991 domain-containing protein</fullName>
    </submittedName>
</protein>
<sequence>MAYLHFTEEQKERAKNTDIVELLRSSGINPKQVGSEYQWDDGSGKISIRNNLWFHQYERIGGDTVSFVRRFYHKSYPEAMQYILGQSASETPSCQLTMGKERKPFELPEKNPSMCRVYAYLIKQRWIEKDILSYFVRQNMIYEDTNHNAVFVGYDEHGQPRHAHKRGTHSAVNYKGNVSGSLAAYSFSHIGTSNRLYVFEAPIDLLSFLTIYQQGWQEHSYVALCSVAAQAALKIIKQNPNIHEAYLCLDHDKAGIEGCYRIKEQIQNESDCSVHFLQPEEYKDWNEQLKACHGISSLPAVDHPNQTMIESLCKSLHFDYQVMLNQYLHHPKLLLQYGCDSMEQMVEQLERLNPNYEKAVWERTLDMARFTLAFSIVRHRQFGIEELDHWYLERMASLYQPHKDNGSYSFRVNRMKSEMETITKEFKQESVLSQSEIKQQVDQVLKLGLDALCLGISIQNQSMKGEQEPCHQLRY</sequence>
<dbReference type="SUPFAM" id="SSF56731">
    <property type="entry name" value="DNA primase core"/>
    <property type="match status" value="1"/>
</dbReference>
<proteinExistence type="predicted"/>
<reference evidence="2 3" key="1">
    <citation type="submission" date="2020-08" db="EMBL/GenBank/DDBJ databases">
        <title>Genome public.</title>
        <authorList>
            <person name="Liu C."/>
            <person name="Sun Q."/>
        </authorList>
    </citation>
    <scope>NUCLEOTIDE SEQUENCE [LARGE SCALE GENOMIC DNA]</scope>
    <source>
        <strain evidence="2 3">NSJ-27</strain>
    </source>
</reference>
<evidence type="ECO:0000313" key="2">
    <source>
        <dbReference type="EMBL" id="MBC5787057.1"/>
    </source>
</evidence>
<dbReference type="InterPro" id="IPR025054">
    <property type="entry name" value="DUF3991"/>
</dbReference>
<accession>A0ABR7IPJ9</accession>
<organism evidence="2 3">
    <name type="scientific">Clostridium facile</name>
    <dbReference type="NCBI Taxonomy" id="2763035"/>
    <lineage>
        <taxon>Bacteria</taxon>
        <taxon>Bacillati</taxon>
        <taxon>Bacillota</taxon>
        <taxon>Clostridia</taxon>
        <taxon>Eubacteriales</taxon>
        <taxon>Clostridiaceae</taxon>
        <taxon>Clostridium</taxon>
    </lineage>
</organism>
<keyword evidence="3" id="KW-1185">Reference proteome</keyword>
<dbReference type="EMBL" id="JACOQK010000001">
    <property type="protein sequence ID" value="MBC5787057.1"/>
    <property type="molecule type" value="Genomic_DNA"/>
</dbReference>
<gene>
    <name evidence="2" type="ORF">H8Z77_03335</name>
</gene>
<feature type="domain" description="DUF3991" evidence="1">
    <location>
        <begin position="119"/>
        <end position="191"/>
    </location>
</feature>
<dbReference type="Pfam" id="PF13154">
    <property type="entry name" value="DUF3991"/>
    <property type="match status" value="1"/>
</dbReference>
<evidence type="ECO:0000313" key="3">
    <source>
        <dbReference type="Proteomes" id="UP000649151"/>
    </source>
</evidence>
<dbReference type="Proteomes" id="UP000649151">
    <property type="component" value="Unassembled WGS sequence"/>
</dbReference>